<dbReference type="EMBL" id="FZNR01000019">
    <property type="protein sequence ID" value="SNS60092.1"/>
    <property type="molecule type" value="Genomic_DNA"/>
</dbReference>
<dbReference type="AlphaFoldDB" id="A0A239FVB8"/>
<sequence>MSVPELIGRYRVGRRLGSGAFATVWFADDEELRSPVAVKVLADNWTHQLDVRARFTEEARIMRRAESDRLVRVLDVGELPDGRPYLVMTYASGGTLAERLEDGPLPVREALRVAVEAAHGVAVLHGLGIVHRDLKPSNVFFHENRVLVGDLGLAKALAHGSGFTVVAGSPGYMAPEQALLGGGLDERTDVYALGALTYHMLTGRTPTLPASIQAVPAAAAQPVVRPSRLRPGVPAAVDNVVMRALASAPARRWPSAAAFADALEAALTAPAPRRRPAVARRLAVTAALSAVLLGAGSAFDAVPTWTRVTDASGEVSVWVPAAWAKQVRGTGWNPRTLRLADGRAHGLVVGTDLTAWDDPASPVPGVFAGVSPALRGATPALPDHSTCTRQPDPRPHLGARTAVVRRWTGCGGTSVSFTEALITPPTGDYGLYVQIRQVDDTDHTEAILRGVRTG</sequence>
<dbReference type="Pfam" id="PF00069">
    <property type="entry name" value="Pkinase"/>
    <property type="match status" value="1"/>
</dbReference>
<keyword evidence="5 9" id="KW-0418">Kinase</keyword>
<evidence type="ECO:0000256" key="1">
    <source>
        <dbReference type="ARBA" id="ARBA00012513"/>
    </source>
</evidence>
<feature type="binding site" evidence="7">
    <location>
        <position position="39"/>
    </location>
    <ligand>
        <name>ATP</name>
        <dbReference type="ChEBI" id="CHEBI:30616"/>
    </ligand>
</feature>
<dbReference type="PANTHER" id="PTHR43289">
    <property type="entry name" value="MITOGEN-ACTIVATED PROTEIN KINASE KINASE KINASE 20-RELATED"/>
    <property type="match status" value="1"/>
</dbReference>
<gene>
    <name evidence="9" type="ORF">SAMN06264365_11940</name>
</gene>
<dbReference type="InterPro" id="IPR000719">
    <property type="entry name" value="Prot_kinase_dom"/>
</dbReference>
<dbReference type="SUPFAM" id="SSF56112">
    <property type="entry name" value="Protein kinase-like (PK-like)"/>
    <property type="match status" value="1"/>
</dbReference>
<dbReference type="PANTHER" id="PTHR43289:SF6">
    <property type="entry name" value="SERINE_THREONINE-PROTEIN KINASE NEKL-3"/>
    <property type="match status" value="1"/>
</dbReference>
<evidence type="ECO:0000256" key="6">
    <source>
        <dbReference type="ARBA" id="ARBA00022840"/>
    </source>
</evidence>
<keyword evidence="3" id="KW-0808">Transferase</keyword>
<dbReference type="GO" id="GO:0005524">
    <property type="term" value="F:ATP binding"/>
    <property type="evidence" value="ECO:0007669"/>
    <property type="project" value="UniProtKB-UniRule"/>
</dbReference>
<evidence type="ECO:0000259" key="8">
    <source>
        <dbReference type="PROSITE" id="PS50011"/>
    </source>
</evidence>
<proteinExistence type="predicted"/>
<evidence type="ECO:0000256" key="4">
    <source>
        <dbReference type="ARBA" id="ARBA00022741"/>
    </source>
</evidence>
<evidence type="ECO:0000256" key="2">
    <source>
        <dbReference type="ARBA" id="ARBA00022527"/>
    </source>
</evidence>
<organism evidence="9 10">
    <name type="scientific">Actinoplanes regularis</name>
    <dbReference type="NCBI Taxonomy" id="52697"/>
    <lineage>
        <taxon>Bacteria</taxon>
        <taxon>Bacillati</taxon>
        <taxon>Actinomycetota</taxon>
        <taxon>Actinomycetes</taxon>
        <taxon>Micromonosporales</taxon>
        <taxon>Micromonosporaceae</taxon>
        <taxon>Actinoplanes</taxon>
    </lineage>
</organism>
<keyword evidence="10" id="KW-1185">Reference proteome</keyword>
<feature type="domain" description="Protein kinase" evidence="8">
    <location>
        <begin position="10"/>
        <end position="267"/>
    </location>
</feature>
<evidence type="ECO:0000256" key="5">
    <source>
        <dbReference type="ARBA" id="ARBA00022777"/>
    </source>
</evidence>
<keyword evidence="2 9" id="KW-0723">Serine/threonine-protein kinase</keyword>
<accession>A0A239FVB8</accession>
<evidence type="ECO:0000313" key="9">
    <source>
        <dbReference type="EMBL" id="SNS60092.1"/>
    </source>
</evidence>
<name>A0A239FVB8_9ACTN</name>
<dbReference type="PROSITE" id="PS00108">
    <property type="entry name" value="PROTEIN_KINASE_ST"/>
    <property type="match status" value="1"/>
</dbReference>
<evidence type="ECO:0000256" key="3">
    <source>
        <dbReference type="ARBA" id="ARBA00022679"/>
    </source>
</evidence>
<reference evidence="9 10" key="1">
    <citation type="submission" date="2017-06" db="EMBL/GenBank/DDBJ databases">
        <authorList>
            <person name="Kim H.J."/>
            <person name="Triplett B.A."/>
        </authorList>
    </citation>
    <scope>NUCLEOTIDE SEQUENCE [LARGE SCALE GENOMIC DNA]</scope>
    <source>
        <strain evidence="9 10">DSM 43151</strain>
    </source>
</reference>
<dbReference type="EC" id="2.7.11.1" evidence="1"/>
<dbReference type="OrthoDB" id="5241055at2"/>
<dbReference type="Gene3D" id="3.30.200.20">
    <property type="entry name" value="Phosphorylase Kinase, domain 1"/>
    <property type="match status" value="1"/>
</dbReference>
<dbReference type="Gene3D" id="1.10.510.10">
    <property type="entry name" value="Transferase(Phosphotransferase) domain 1"/>
    <property type="match status" value="1"/>
</dbReference>
<dbReference type="Proteomes" id="UP000198415">
    <property type="component" value="Unassembled WGS sequence"/>
</dbReference>
<dbReference type="CDD" id="cd14014">
    <property type="entry name" value="STKc_PknB_like"/>
    <property type="match status" value="1"/>
</dbReference>
<keyword evidence="4 7" id="KW-0547">Nucleotide-binding</keyword>
<dbReference type="PROSITE" id="PS00107">
    <property type="entry name" value="PROTEIN_KINASE_ATP"/>
    <property type="match status" value="1"/>
</dbReference>
<dbReference type="InterPro" id="IPR008271">
    <property type="entry name" value="Ser/Thr_kinase_AS"/>
</dbReference>
<dbReference type="RefSeq" id="WP_089297442.1">
    <property type="nucleotide sequence ID" value="NZ_BOMU01000086.1"/>
</dbReference>
<keyword evidence="6 7" id="KW-0067">ATP-binding</keyword>
<dbReference type="InterPro" id="IPR017441">
    <property type="entry name" value="Protein_kinase_ATP_BS"/>
</dbReference>
<evidence type="ECO:0000313" key="10">
    <source>
        <dbReference type="Proteomes" id="UP000198415"/>
    </source>
</evidence>
<protein>
    <recommendedName>
        <fullName evidence="1">non-specific serine/threonine protein kinase</fullName>
        <ecNumber evidence="1">2.7.11.1</ecNumber>
    </recommendedName>
</protein>
<dbReference type="GO" id="GO:0004674">
    <property type="term" value="F:protein serine/threonine kinase activity"/>
    <property type="evidence" value="ECO:0007669"/>
    <property type="project" value="UniProtKB-KW"/>
</dbReference>
<dbReference type="PROSITE" id="PS50011">
    <property type="entry name" value="PROTEIN_KINASE_DOM"/>
    <property type="match status" value="1"/>
</dbReference>
<evidence type="ECO:0000256" key="7">
    <source>
        <dbReference type="PROSITE-ProRule" id="PRU10141"/>
    </source>
</evidence>
<dbReference type="SMART" id="SM00220">
    <property type="entry name" value="S_TKc"/>
    <property type="match status" value="1"/>
</dbReference>
<dbReference type="InterPro" id="IPR011009">
    <property type="entry name" value="Kinase-like_dom_sf"/>
</dbReference>